<dbReference type="AlphaFoldDB" id="A0A086XSW8"/>
<keyword evidence="2" id="KW-1185">Reference proteome</keyword>
<accession>A0A086XSW8</accession>
<reference evidence="1 2" key="1">
    <citation type="submission" date="2014-03" db="EMBL/GenBank/DDBJ databases">
        <title>Genome of Haematobacter massiliensis CCUG 47968.</title>
        <authorList>
            <person name="Wang D."/>
            <person name="Wang G."/>
        </authorList>
    </citation>
    <scope>NUCLEOTIDE SEQUENCE [LARGE SCALE GENOMIC DNA]</scope>
    <source>
        <strain evidence="1 2">CCUG 47968</strain>
    </source>
</reference>
<comment type="caution">
    <text evidence="1">The sequence shown here is derived from an EMBL/GenBank/DDBJ whole genome shotgun (WGS) entry which is preliminary data.</text>
</comment>
<dbReference type="Proteomes" id="UP000028826">
    <property type="component" value="Unassembled WGS sequence"/>
</dbReference>
<evidence type="ECO:0000313" key="1">
    <source>
        <dbReference type="EMBL" id="KFI25118.1"/>
    </source>
</evidence>
<proteinExistence type="predicted"/>
<sequence>MLQLLNFRVEAFNLDQRDPFYIRAMAAPILPKLQKFCYFRDRKPKISRFSDELQNMNILFRIVAVT</sequence>
<organism evidence="1 2">
    <name type="scientific">Haematobacter massiliensis</name>
    <dbReference type="NCBI Taxonomy" id="195105"/>
    <lineage>
        <taxon>Bacteria</taxon>
        <taxon>Pseudomonadati</taxon>
        <taxon>Pseudomonadota</taxon>
        <taxon>Alphaproteobacteria</taxon>
        <taxon>Rhodobacterales</taxon>
        <taxon>Paracoccaceae</taxon>
        <taxon>Haematobacter</taxon>
    </lineage>
</organism>
<protein>
    <submittedName>
        <fullName evidence="1">Uncharacterized protein</fullName>
    </submittedName>
</protein>
<gene>
    <name evidence="1" type="ORF">CN97_11400</name>
</gene>
<evidence type="ECO:0000313" key="2">
    <source>
        <dbReference type="Proteomes" id="UP000028826"/>
    </source>
</evidence>
<name>A0A086XSW8_9RHOB</name>
<dbReference type="EMBL" id="JGYG01000030">
    <property type="protein sequence ID" value="KFI25118.1"/>
    <property type="molecule type" value="Genomic_DNA"/>
</dbReference>